<dbReference type="AlphaFoldDB" id="A0A544QVN7"/>
<protein>
    <recommendedName>
        <fullName evidence="4">DUF3267 domain-containing protein</fullName>
    </recommendedName>
</protein>
<feature type="transmembrane region" description="Helical" evidence="1">
    <location>
        <begin position="181"/>
        <end position="200"/>
    </location>
</feature>
<evidence type="ECO:0000313" key="3">
    <source>
        <dbReference type="Proteomes" id="UP000317863"/>
    </source>
</evidence>
<keyword evidence="1" id="KW-1133">Transmembrane helix</keyword>
<feature type="transmembrane region" description="Helical" evidence="1">
    <location>
        <begin position="212"/>
        <end position="231"/>
    </location>
</feature>
<name>A0A544QVN7_9FIRM</name>
<organism evidence="2 3">
    <name type="scientific">Peptacetobacter hominis</name>
    <dbReference type="NCBI Taxonomy" id="2743610"/>
    <lineage>
        <taxon>Bacteria</taxon>
        <taxon>Bacillati</taxon>
        <taxon>Bacillota</taxon>
        <taxon>Clostridia</taxon>
        <taxon>Peptostreptococcales</taxon>
        <taxon>Peptostreptococcaceae</taxon>
        <taxon>Peptacetobacter</taxon>
    </lineage>
</organism>
<accession>A0A544QVN7</accession>
<proteinExistence type="predicted"/>
<feature type="transmembrane region" description="Helical" evidence="1">
    <location>
        <begin position="12"/>
        <end position="29"/>
    </location>
</feature>
<keyword evidence="3" id="KW-1185">Reference proteome</keyword>
<keyword evidence="1" id="KW-0812">Transmembrane</keyword>
<reference evidence="2 3" key="1">
    <citation type="submission" date="2019-02" db="EMBL/GenBank/DDBJ databases">
        <title>Peptostreptococcaceae bacterium ZHW00191 nov., a new bacterium isolated from the human gut.</title>
        <authorList>
            <person name="Zhou H.-W."/>
            <person name="Chen X.-J."/>
        </authorList>
    </citation>
    <scope>NUCLEOTIDE SEQUENCE [LARGE SCALE GENOMIC DNA]</scope>
    <source>
        <strain evidence="2 3">ZHW00191</strain>
    </source>
</reference>
<evidence type="ECO:0000313" key="2">
    <source>
        <dbReference type="EMBL" id="TQQ84759.1"/>
    </source>
</evidence>
<keyword evidence="1" id="KW-0472">Membrane</keyword>
<feature type="transmembrane region" description="Helical" evidence="1">
    <location>
        <begin position="108"/>
        <end position="130"/>
    </location>
</feature>
<dbReference type="RefSeq" id="WP_142535814.1">
    <property type="nucleotide sequence ID" value="NZ_SGJB01000007.1"/>
</dbReference>
<sequence>MVNLFFEGLFNSIYFIVGIFILGLILNLIEDKNIYYLQQGTGKKGLLITGIIGVPVHELSHYITCRIFLHKVESVELFRPSALKNDGVLGRVVHSREKGNIYKMIGDFFIGTAPVIIGSIIIYSLIRLYLGSEAEIFDMIVNIDKSINMIESREIVKFILHILTAGIDTMFLILKSPSLKSIQGILILFSVYSISIHLSLSKKDIENSINASFIVALIIIILTVVLGYFGFNFGEIFTKSVTYLFMIMTMCIVICIPFTAVSIIISYIGSAIRRIF</sequence>
<evidence type="ECO:0008006" key="4">
    <source>
        <dbReference type="Google" id="ProtNLM"/>
    </source>
</evidence>
<comment type="caution">
    <text evidence="2">The sequence shown here is derived from an EMBL/GenBank/DDBJ whole genome shotgun (WGS) entry which is preliminary data.</text>
</comment>
<dbReference type="EMBL" id="SGJB01000007">
    <property type="protein sequence ID" value="TQQ84759.1"/>
    <property type="molecule type" value="Genomic_DNA"/>
</dbReference>
<feature type="transmembrane region" description="Helical" evidence="1">
    <location>
        <begin position="243"/>
        <end position="268"/>
    </location>
</feature>
<evidence type="ECO:0000256" key="1">
    <source>
        <dbReference type="SAM" id="Phobius"/>
    </source>
</evidence>
<dbReference type="OrthoDB" id="258743at2"/>
<gene>
    <name evidence="2" type="ORF">EXD82_04980</name>
</gene>
<dbReference type="Proteomes" id="UP000317863">
    <property type="component" value="Unassembled WGS sequence"/>
</dbReference>